<dbReference type="InterPro" id="IPR019137">
    <property type="entry name" value="Nck-associated_protein-1"/>
</dbReference>
<dbReference type="Ensembl" id="ENSPMGT00000028366.1">
    <property type="protein sequence ID" value="ENSPMGP00000026633.1"/>
    <property type="gene ID" value="ENSPMGG00000021478.1"/>
</dbReference>
<name>A0A3B4BAS8_9GOBI</name>
<proteinExistence type="predicted"/>
<evidence type="ECO:0000313" key="1">
    <source>
        <dbReference type="Ensembl" id="ENSPMGP00000026633.1"/>
    </source>
</evidence>
<organism evidence="1 2">
    <name type="scientific">Periophthalmus magnuspinnatus</name>
    <dbReference type="NCBI Taxonomy" id="409849"/>
    <lineage>
        <taxon>Eukaryota</taxon>
        <taxon>Metazoa</taxon>
        <taxon>Chordata</taxon>
        <taxon>Craniata</taxon>
        <taxon>Vertebrata</taxon>
        <taxon>Euteleostomi</taxon>
        <taxon>Actinopterygii</taxon>
        <taxon>Neopterygii</taxon>
        <taxon>Teleostei</taxon>
        <taxon>Neoteleostei</taxon>
        <taxon>Acanthomorphata</taxon>
        <taxon>Gobiaria</taxon>
        <taxon>Gobiiformes</taxon>
        <taxon>Gobioidei</taxon>
        <taxon>Gobiidae</taxon>
        <taxon>Oxudercinae</taxon>
        <taxon>Periophthalmus</taxon>
    </lineage>
</organism>
<reference evidence="1" key="2">
    <citation type="submission" date="2025-09" db="UniProtKB">
        <authorList>
            <consortium name="Ensembl"/>
        </authorList>
    </citation>
    <scope>IDENTIFICATION</scope>
</reference>
<dbReference type="AlphaFoldDB" id="A0A3B4BAS8"/>
<evidence type="ECO:0000313" key="2">
    <source>
        <dbReference type="Proteomes" id="UP000261520"/>
    </source>
</evidence>
<dbReference type="Proteomes" id="UP000261520">
    <property type="component" value="Unplaced"/>
</dbReference>
<dbReference type="Pfam" id="PF09735">
    <property type="entry name" value="Nckap1"/>
    <property type="match status" value="1"/>
</dbReference>
<accession>A0A3B4BAS8</accession>
<sequence>TTMPSQQKLAEKLTILNDRGVGMLTRVYNIKKVGPRCTRPPKKRKKTQIKAFSVVFIALRTVPDSYLAWRRGSSCLFPWKRGSFGYSPPQYDIKHICLHGECPSVGF</sequence>
<dbReference type="STRING" id="409849.ENSPMGP00000026633"/>
<keyword evidence="2" id="KW-1185">Reference proteome</keyword>
<protein>
    <submittedName>
        <fullName evidence="1">Uncharacterized protein</fullName>
    </submittedName>
</protein>
<reference evidence="1" key="1">
    <citation type="submission" date="2025-08" db="UniProtKB">
        <authorList>
            <consortium name="Ensembl"/>
        </authorList>
    </citation>
    <scope>IDENTIFICATION</scope>
</reference>